<dbReference type="GO" id="GO:0006355">
    <property type="term" value="P:regulation of DNA-templated transcription"/>
    <property type="evidence" value="ECO:0007669"/>
    <property type="project" value="InterPro"/>
</dbReference>
<accession>A0A430HRS4</accession>
<evidence type="ECO:0000256" key="1">
    <source>
        <dbReference type="ARBA" id="ARBA00022553"/>
    </source>
</evidence>
<dbReference type="PANTHER" id="PTHR43214">
    <property type="entry name" value="TWO-COMPONENT RESPONSE REGULATOR"/>
    <property type="match status" value="1"/>
</dbReference>
<dbReference type="Pfam" id="PF00072">
    <property type="entry name" value="Response_reg"/>
    <property type="match status" value="1"/>
</dbReference>
<dbReference type="OrthoDB" id="9780593at2"/>
<dbReference type="InterPro" id="IPR011006">
    <property type="entry name" value="CheY-like_superfamily"/>
</dbReference>
<dbReference type="SUPFAM" id="SSF46894">
    <property type="entry name" value="C-terminal effector domain of the bipartite response regulators"/>
    <property type="match status" value="1"/>
</dbReference>
<evidence type="ECO:0000313" key="7">
    <source>
        <dbReference type="Proteomes" id="UP000278085"/>
    </source>
</evidence>
<reference evidence="6 7" key="1">
    <citation type="submission" date="2018-12" db="EMBL/GenBank/DDBJ databases">
        <authorList>
            <person name="Yang E."/>
        </authorList>
    </citation>
    <scope>NUCLEOTIDE SEQUENCE [LARGE SCALE GENOMIC DNA]</scope>
    <source>
        <strain evidence="6 7">SOD</strain>
    </source>
</reference>
<dbReference type="InterPro" id="IPR058245">
    <property type="entry name" value="NreC/VraR/RcsB-like_REC"/>
</dbReference>
<protein>
    <submittedName>
        <fullName evidence="6">Response regulator transcription factor</fullName>
    </submittedName>
</protein>
<feature type="domain" description="HTH luxR-type" evidence="4">
    <location>
        <begin position="145"/>
        <end position="210"/>
    </location>
</feature>
<dbReference type="PRINTS" id="PR00038">
    <property type="entry name" value="HTHLUXR"/>
</dbReference>
<keyword evidence="7" id="KW-1185">Reference proteome</keyword>
<sequence>MTRPVRILLIDDHTVARYGLRLMLAGADELQVAGEADSAAAAQQLLRTEPFDVALLDIGLPDKNGLELLKQVREQHPALAVLIVSVYSEDIYALRALKLGASGYLTKTCSAASLIDAVRKAAAGGKYVTPSLLQKLAGMLGGGPGGVLHDALTDRELEIFRMIASGESLVGIAAALHLSPSTVTTYRARILDKMDMKSNAELTRYGLDHGLLG</sequence>
<dbReference type="Pfam" id="PF00196">
    <property type="entry name" value="GerE"/>
    <property type="match status" value="1"/>
</dbReference>
<gene>
    <name evidence="6" type="ORF">EJB06_03680</name>
</gene>
<dbReference type="PANTHER" id="PTHR43214:SF42">
    <property type="entry name" value="TRANSCRIPTIONAL REGULATORY PROTEIN DESR"/>
    <property type="match status" value="1"/>
</dbReference>
<dbReference type="GO" id="GO:0003677">
    <property type="term" value="F:DNA binding"/>
    <property type="evidence" value="ECO:0007669"/>
    <property type="project" value="UniProtKB-KW"/>
</dbReference>
<dbReference type="Proteomes" id="UP000278085">
    <property type="component" value="Unassembled WGS sequence"/>
</dbReference>
<evidence type="ECO:0000256" key="3">
    <source>
        <dbReference type="PROSITE-ProRule" id="PRU00169"/>
    </source>
</evidence>
<dbReference type="CDD" id="cd06170">
    <property type="entry name" value="LuxR_C_like"/>
    <property type="match status" value="1"/>
</dbReference>
<dbReference type="InterPro" id="IPR001789">
    <property type="entry name" value="Sig_transdc_resp-reg_receiver"/>
</dbReference>
<dbReference type="SUPFAM" id="SSF52172">
    <property type="entry name" value="CheY-like"/>
    <property type="match status" value="1"/>
</dbReference>
<dbReference type="InterPro" id="IPR039420">
    <property type="entry name" value="WalR-like"/>
</dbReference>
<dbReference type="EMBL" id="RXLQ01000002">
    <property type="protein sequence ID" value="RSZ60238.1"/>
    <property type="molecule type" value="Genomic_DNA"/>
</dbReference>
<dbReference type="PROSITE" id="PS50043">
    <property type="entry name" value="HTH_LUXR_2"/>
    <property type="match status" value="1"/>
</dbReference>
<feature type="domain" description="Response regulatory" evidence="5">
    <location>
        <begin position="6"/>
        <end position="122"/>
    </location>
</feature>
<proteinExistence type="predicted"/>
<keyword evidence="1 3" id="KW-0597">Phosphoprotein</keyword>
<dbReference type="GO" id="GO:0000160">
    <property type="term" value="P:phosphorelay signal transduction system"/>
    <property type="evidence" value="ECO:0007669"/>
    <property type="project" value="InterPro"/>
</dbReference>
<evidence type="ECO:0000259" key="5">
    <source>
        <dbReference type="PROSITE" id="PS50110"/>
    </source>
</evidence>
<dbReference type="SMART" id="SM00421">
    <property type="entry name" value="HTH_LUXR"/>
    <property type="match status" value="1"/>
</dbReference>
<dbReference type="CDD" id="cd17535">
    <property type="entry name" value="REC_NarL-like"/>
    <property type="match status" value="1"/>
</dbReference>
<evidence type="ECO:0000313" key="6">
    <source>
        <dbReference type="EMBL" id="RSZ60238.1"/>
    </source>
</evidence>
<keyword evidence="2" id="KW-0238">DNA-binding</keyword>
<dbReference type="AlphaFoldDB" id="A0A430HRS4"/>
<name>A0A430HRS4_9BURK</name>
<feature type="modified residue" description="4-aspartylphosphate" evidence="3">
    <location>
        <position position="57"/>
    </location>
</feature>
<dbReference type="Gene3D" id="3.40.50.2300">
    <property type="match status" value="1"/>
</dbReference>
<dbReference type="InterPro" id="IPR016032">
    <property type="entry name" value="Sig_transdc_resp-reg_C-effctor"/>
</dbReference>
<evidence type="ECO:0000256" key="2">
    <source>
        <dbReference type="ARBA" id="ARBA00023125"/>
    </source>
</evidence>
<comment type="caution">
    <text evidence="6">The sequence shown here is derived from an EMBL/GenBank/DDBJ whole genome shotgun (WGS) entry which is preliminary data.</text>
</comment>
<dbReference type="RefSeq" id="WP_126072653.1">
    <property type="nucleotide sequence ID" value="NZ_CP051166.1"/>
</dbReference>
<dbReference type="InterPro" id="IPR000792">
    <property type="entry name" value="Tscrpt_reg_LuxR_C"/>
</dbReference>
<dbReference type="SMART" id="SM00448">
    <property type="entry name" value="REC"/>
    <property type="match status" value="1"/>
</dbReference>
<organism evidence="6 7">
    <name type="scientific">Massilia atriviolacea</name>
    <dbReference type="NCBI Taxonomy" id="2495579"/>
    <lineage>
        <taxon>Bacteria</taxon>
        <taxon>Pseudomonadati</taxon>
        <taxon>Pseudomonadota</taxon>
        <taxon>Betaproteobacteria</taxon>
        <taxon>Burkholderiales</taxon>
        <taxon>Oxalobacteraceae</taxon>
        <taxon>Telluria group</taxon>
        <taxon>Massilia</taxon>
    </lineage>
</organism>
<dbReference type="PROSITE" id="PS50110">
    <property type="entry name" value="RESPONSE_REGULATORY"/>
    <property type="match status" value="1"/>
</dbReference>
<evidence type="ECO:0000259" key="4">
    <source>
        <dbReference type="PROSITE" id="PS50043"/>
    </source>
</evidence>